<dbReference type="PANTHER" id="PTHR47926:SF438">
    <property type="entry name" value="PENTATRICOPEPTIDE REPEAT-CONTAINING PROTEIN"/>
    <property type="match status" value="1"/>
</dbReference>
<dbReference type="Proteomes" id="UP001652623">
    <property type="component" value="Chromosome 11"/>
</dbReference>
<protein>
    <submittedName>
        <fullName evidence="4">Pentatricopeptide repeat-containing protein At2g37320</fullName>
    </submittedName>
</protein>
<dbReference type="PANTHER" id="PTHR47926">
    <property type="entry name" value="PENTATRICOPEPTIDE REPEAT-CONTAINING PROTEIN"/>
    <property type="match status" value="1"/>
</dbReference>
<sequence>MRTNSEFLSKLLYGKKLYHAFLQPCPPWLRFFSSLNLSQTLEKKKKSNRALRLLDIINPKASVARTHRQRHLQLIENFLAPSLEQLSSQELSIGSALSCSSSSEEIINLFGQGLESNPVYTQSCNERLMNDATVLSHAVSLCGSMCDLHGGVQYHCLALRTGFVANIYIGSSLIHLYGKCNELDNAYQVFVEMPIKNVVSWTSIIAAFAQDWQVDVCLDLFHRMRNSILKPNDFTFTSLLSACMGSGALGQGRSIHCQTIQMGFYSYIHISNALISMYCKCGAVDHALFIFRSIDRKDTVSWNSMITGYAQHGLAFQAIDLFKEMKKQSVKTDAISFLGVLSSCRHAGLVKEGWLYLNSMVENGVQPELDHYSCVIDLLGRAGLLEEALEVIQKMPINPNAVIWGSLLSSCRFHGNIWFGIQAAENRLLLEPSCAATHVQLAHLYASVGCWDHVARVRKLMKDKGLKTSPGCSWIEVKNEVCKFRAEDMSNARMVEIISVLDSLADHMGALSHDPEILQEEMGFMFYFQ</sequence>
<keyword evidence="3" id="KW-1185">Reference proteome</keyword>
<dbReference type="KEGG" id="zju:107435594"/>
<evidence type="ECO:0000256" key="2">
    <source>
        <dbReference type="PROSITE-ProRule" id="PRU00708"/>
    </source>
</evidence>
<evidence type="ECO:0000313" key="3">
    <source>
        <dbReference type="Proteomes" id="UP001652623"/>
    </source>
</evidence>
<dbReference type="GeneID" id="107435594"/>
<dbReference type="Pfam" id="PF13041">
    <property type="entry name" value="PPR_2"/>
    <property type="match status" value="2"/>
</dbReference>
<feature type="repeat" description="PPR" evidence="2">
    <location>
        <begin position="298"/>
        <end position="332"/>
    </location>
</feature>
<dbReference type="InterPro" id="IPR046960">
    <property type="entry name" value="PPR_At4g14850-like_plant"/>
</dbReference>
<accession>A0A6P4AUB9</accession>
<reference evidence="4" key="1">
    <citation type="submission" date="2025-08" db="UniProtKB">
        <authorList>
            <consortium name="RefSeq"/>
        </authorList>
    </citation>
    <scope>IDENTIFICATION</scope>
    <source>
        <tissue evidence="4">Seedling</tissue>
    </source>
</reference>
<dbReference type="Gene3D" id="1.25.40.10">
    <property type="entry name" value="Tetratricopeptide repeat domain"/>
    <property type="match status" value="3"/>
</dbReference>
<gene>
    <name evidence="4" type="primary">LOC107435594</name>
</gene>
<proteinExistence type="predicted"/>
<dbReference type="InterPro" id="IPR011990">
    <property type="entry name" value="TPR-like_helical_dom_sf"/>
</dbReference>
<name>A0A6P4AUB9_ZIZJJ</name>
<dbReference type="InterPro" id="IPR002885">
    <property type="entry name" value="PPR_rpt"/>
</dbReference>
<evidence type="ECO:0000313" key="4">
    <source>
        <dbReference type="RefSeq" id="XP_015902738.1"/>
    </source>
</evidence>
<dbReference type="InterPro" id="IPR046848">
    <property type="entry name" value="E_motif"/>
</dbReference>
<dbReference type="NCBIfam" id="TIGR00756">
    <property type="entry name" value="PPR"/>
    <property type="match status" value="2"/>
</dbReference>
<dbReference type="GO" id="GO:0003723">
    <property type="term" value="F:RNA binding"/>
    <property type="evidence" value="ECO:0007669"/>
    <property type="project" value="InterPro"/>
</dbReference>
<feature type="repeat" description="PPR" evidence="2">
    <location>
        <begin position="333"/>
        <end position="367"/>
    </location>
</feature>
<dbReference type="FunFam" id="1.25.40.10:FF:000378">
    <property type="entry name" value="Pentatricopeptide repeat-containing protein mitochondrial"/>
    <property type="match status" value="1"/>
</dbReference>
<dbReference type="Pfam" id="PF20431">
    <property type="entry name" value="E_motif"/>
    <property type="match status" value="1"/>
</dbReference>
<dbReference type="FunCoup" id="A0A6P4AUB9">
    <property type="interactions" value="287"/>
</dbReference>
<feature type="repeat" description="PPR" evidence="2">
    <location>
        <begin position="197"/>
        <end position="231"/>
    </location>
</feature>
<dbReference type="RefSeq" id="XP_015902738.1">
    <property type="nucleotide sequence ID" value="XM_016047252.4"/>
</dbReference>
<keyword evidence="1" id="KW-0677">Repeat</keyword>
<organism evidence="3 4">
    <name type="scientific">Ziziphus jujuba</name>
    <name type="common">Chinese jujube</name>
    <name type="synonym">Ziziphus sativa</name>
    <dbReference type="NCBI Taxonomy" id="326968"/>
    <lineage>
        <taxon>Eukaryota</taxon>
        <taxon>Viridiplantae</taxon>
        <taxon>Streptophyta</taxon>
        <taxon>Embryophyta</taxon>
        <taxon>Tracheophyta</taxon>
        <taxon>Spermatophyta</taxon>
        <taxon>Magnoliopsida</taxon>
        <taxon>eudicotyledons</taxon>
        <taxon>Gunneridae</taxon>
        <taxon>Pentapetalae</taxon>
        <taxon>rosids</taxon>
        <taxon>fabids</taxon>
        <taxon>Rosales</taxon>
        <taxon>Rhamnaceae</taxon>
        <taxon>Paliureae</taxon>
        <taxon>Ziziphus</taxon>
    </lineage>
</organism>
<dbReference type="SMR" id="A0A6P4AUB9"/>
<dbReference type="FunFam" id="1.25.40.10:FF:001139">
    <property type="entry name" value="Uncharacterized protein"/>
    <property type="match status" value="1"/>
</dbReference>
<dbReference type="InParanoid" id="A0A6P4AUB9"/>
<evidence type="ECO:0000256" key="1">
    <source>
        <dbReference type="ARBA" id="ARBA00022737"/>
    </source>
</evidence>
<dbReference type="GO" id="GO:0009451">
    <property type="term" value="P:RNA modification"/>
    <property type="evidence" value="ECO:0007669"/>
    <property type="project" value="InterPro"/>
</dbReference>
<dbReference type="Pfam" id="PF01535">
    <property type="entry name" value="PPR"/>
    <property type="match status" value="2"/>
</dbReference>
<dbReference type="PROSITE" id="PS51375">
    <property type="entry name" value="PPR"/>
    <property type="match status" value="3"/>
</dbReference>
<dbReference type="AlphaFoldDB" id="A0A6P4AUB9"/>